<dbReference type="RefSeq" id="WP_305469227.1">
    <property type="nucleotide sequence ID" value="NZ_CP117425.1"/>
</dbReference>
<dbReference type="Proteomes" id="UP001224838">
    <property type="component" value="Chromosome"/>
</dbReference>
<name>A0ABY9FDB1_9PSED</name>
<sequence length="79" mass="9363">MIYIIEAFEKKTGFLAFEERLPEGHDEHLKKIMGWTNEQQGWEGYDLTNSQLNELEGILGKRIYDPDYIFQISCNDYTQ</sequence>
<gene>
    <name evidence="2" type="ORF">PSH92_01505</name>
</gene>
<evidence type="ECO:0000313" key="2">
    <source>
        <dbReference type="EMBL" id="WLH01574.1"/>
    </source>
</evidence>
<evidence type="ECO:0000259" key="1">
    <source>
        <dbReference type="Pfam" id="PF24731"/>
    </source>
</evidence>
<accession>A0ABY9FDB1</accession>
<organism evidence="2 3">
    <name type="scientific">Pseudomonas beijingensis</name>
    <dbReference type="NCBI Taxonomy" id="2954101"/>
    <lineage>
        <taxon>Bacteria</taxon>
        <taxon>Pseudomonadati</taxon>
        <taxon>Pseudomonadota</taxon>
        <taxon>Gammaproteobacteria</taxon>
        <taxon>Pseudomonadales</taxon>
        <taxon>Pseudomonadaceae</taxon>
        <taxon>Pseudomonas</taxon>
    </lineage>
</organism>
<keyword evidence="3" id="KW-1185">Reference proteome</keyword>
<protein>
    <recommendedName>
        <fullName evidence="1">DUF7683 domain-containing protein</fullName>
    </recommendedName>
</protein>
<proteinExistence type="predicted"/>
<dbReference type="Pfam" id="PF24731">
    <property type="entry name" value="DUF7683"/>
    <property type="match status" value="1"/>
</dbReference>
<dbReference type="EMBL" id="CP117451">
    <property type="protein sequence ID" value="WLH01574.1"/>
    <property type="molecule type" value="Genomic_DNA"/>
</dbReference>
<evidence type="ECO:0000313" key="3">
    <source>
        <dbReference type="Proteomes" id="UP001224838"/>
    </source>
</evidence>
<dbReference type="InterPro" id="IPR056100">
    <property type="entry name" value="DUF7683"/>
</dbReference>
<feature type="domain" description="DUF7683" evidence="1">
    <location>
        <begin position="2"/>
        <end position="72"/>
    </location>
</feature>
<reference evidence="2 3" key="1">
    <citation type="submission" date="2023-02" db="EMBL/GenBank/DDBJ databases">
        <title>Evolution of Hrp T3SS in non-pathogenic Pseudomonas fluorescens.</title>
        <authorList>
            <person name="Liao K."/>
            <person name="Wei H."/>
            <person name="Gu Y."/>
        </authorList>
    </citation>
    <scope>NUCLEOTIDE SEQUENCE [LARGE SCALE GENOMIC DNA]</scope>
    <source>
        <strain evidence="2 3">FP2034</strain>
    </source>
</reference>